<protein>
    <submittedName>
        <fullName evidence="2">AlNc14C19G1963 protein</fullName>
    </submittedName>
</protein>
<dbReference type="Gene3D" id="3.60.10.10">
    <property type="entry name" value="Endonuclease/exonuclease/phosphatase"/>
    <property type="match status" value="1"/>
</dbReference>
<gene>
    <name evidence="2" type="primary">AlNc14C19G1963</name>
    <name evidence="2" type="ORF">ALNC14_023260</name>
</gene>
<organism evidence="2">
    <name type="scientific">Albugo laibachii Nc14</name>
    <dbReference type="NCBI Taxonomy" id="890382"/>
    <lineage>
        <taxon>Eukaryota</taxon>
        <taxon>Sar</taxon>
        <taxon>Stramenopiles</taxon>
        <taxon>Oomycota</taxon>
        <taxon>Peronosporomycetes</taxon>
        <taxon>Albuginales</taxon>
        <taxon>Albuginaceae</taxon>
        <taxon>Albugo</taxon>
    </lineage>
</organism>
<dbReference type="GO" id="GO:0003824">
    <property type="term" value="F:catalytic activity"/>
    <property type="evidence" value="ECO:0007669"/>
    <property type="project" value="InterPro"/>
</dbReference>
<evidence type="ECO:0000313" key="2">
    <source>
        <dbReference type="EMBL" id="CCA16183.1"/>
    </source>
</evidence>
<proteinExistence type="predicted"/>
<feature type="domain" description="Endonuclease/exonuclease/phosphatase" evidence="1">
    <location>
        <begin position="2"/>
        <end position="189"/>
    </location>
</feature>
<dbReference type="EMBL" id="FR824064">
    <property type="protein sequence ID" value="CCA16183.1"/>
    <property type="molecule type" value="Genomic_DNA"/>
</dbReference>
<dbReference type="InterPro" id="IPR036691">
    <property type="entry name" value="Endo/exonu/phosph_ase_sf"/>
</dbReference>
<dbReference type="AlphaFoldDB" id="F0W4Z3"/>
<reference evidence="2" key="1">
    <citation type="journal article" date="2011" name="PLoS Biol.">
        <title>Gene gain and loss during evolution of obligate parasitism in the white rust pathogen of Arabidopsis thaliana.</title>
        <authorList>
            <person name="Kemen E."/>
            <person name="Gardiner A."/>
            <person name="Schultz-Larsen T."/>
            <person name="Kemen A.C."/>
            <person name="Balmuth A.L."/>
            <person name="Robert-Seilaniantz A."/>
            <person name="Bailey K."/>
            <person name="Holub E."/>
            <person name="Studholme D.J."/>
            <person name="Maclean D."/>
            <person name="Jones J.D."/>
        </authorList>
    </citation>
    <scope>NUCLEOTIDE SEQUENCE</scope>
</reference>
<sequence length="196" mass="22467">MIALQETRLSNDDNQRKNDRFIRIVDANARVFWFPISEASGHNGVGLILSSHHPFGPIVNVTSLHINQSVHDPYLLLDTSIMSQRIWMHVVYAPSHLPERLSFFQSLPHDGPAGLQHIVLGDFDVPLNPTLDSSKQRHSGADIEALPRWTMQMGLTDAWRTTHPYFKEYTGPRRRNRIDYCFLSSELLRLSDPDRS</sequence>
<evidence type="ECO:0000259" key="1">
    <source>
        <dbReference type="Pfam" id="PF03372"/>
    </source>
</evidence>
<dbReference type="Pfam" id="PF03372">
    <property type="entry name" value="Exo_endo_phos"/>
    <property type="match status" value="1"/>
</dbReference>
<name>F0W4Z3_9STRA</name>
<accession>F0W4Z3</accession>
<dbReference type="HOGENOM" id="CLU_1392405_0_0_1"/>
<dbReference type="SUPFAM" id="SSF56219">
    <property type="entry name" value="DNase I-like"/>
    <property type="match status" value="1"/>
</dbReference>
<reference evidence="2" key="2">
    <citation type="submission" date="2011-02" db="EMBL/GenBank/DDBJ databases">
        <authorList>
            <person name="MacLean D."/>
        </authorList>
    </citation>
    <scope>NUCLEOTIDE SEQUENCE</scope>
</reference>
<dbReference type="InterPro" id="IPR005135">
    <property type="entry name" value="Endo/exonuclease/phosphatase"/>
</dbReference>